<dbReference type="EMBL" id="CM007656">
    <property type="protein sequence ID" value="ONI00575.1"/>
    <property type="molecule type" value="Genomic_DNA"/>
</dbReference>
<gene>
    <name evidence="1" type="ORF">PRUPE_6G096200</name>
</gene>
<sequence>MKKQVKSFKNAGILRYTATTVRHVFFIRTPPHSNVKVEVLIPCTIDKRIREWIKSAAQWRGFMWSYRGKGKLRILIRNRCGRESSSVTGVVRTVSHGGEGCSLTFLATIKWLKWPRTRMISN</sequence>
<name>A0A251NQE0_PRUPE</name>
<dbReference type="Gramene" id="ONI00575">
    <property type="protein sequence ID" value="ONI00575"/>
    <property type="gene ID" value="PRUPE_6G096200"/>
</dbReference>
<evidence type="ECO:0000313" key="1">
    <source>
        <dbReference type="EMBL" id="ONI00575.1"/>
    </source>
</evidence>
<protein>
    <submittedName>
        <fullName evidence="1">Uncharacterized protein</fullName>
    </submittedName>
</protein>
<dbReference type="AlphaFoldDB" id="A0A251NQE0"/>
<organism evidence="1 2">
    <name type="scientific">Prunus persica</name>
    <name type="common">Peach</name>
    <name type="synonym">Amygdalus persica</name>
    <dbReference type="NCBI Taxonomy" id="3760"/>
    <lineage>
        <taxon>Eukaryota</taxon>
        <taxon>Viridiplantae</taxon>
        <taxon>Streptophyta</taxon>
        <taxon>Embryophyta</taxon>
        <taxon>Tracheophyta</taxon>
        <taxon>Spermatophyta</taxon>
        <taxon>Magnoliopsida</taxon>
        <taxon>eudicotyledons</taxon>
        <taxon>Gunneridae</taxon>
        <taxon>Pentapetalae</taxon>
        <taxon>rosids</taxon>
        <taxon>fabids</taxon>
        <taxon>Rosales</taxon>
        <taxon>Rosaceae</taxon>
        <taxon>Amygdaloideae</taxon>
        <taxon>Amygdaleae</taxon>
        <taxon>Prunus</taxon>
    </lineage>
</organism>
<keyword evidence="2" id="KW-1185">Reference proteome</keyword>
<proteinExistence type="predicted"/>
<dbReference type="Proteomes" id="UP000006882">
    <property type="component" value="Chromosome G6"/>
</dbReference>
<evidence type="ECO:0000313" key="2">
    <source>
        <dbReference type="Proteomes" id="UP000006882"/>
    </source>
</evidence>
<accession>A0A251NQE0</accession>
<reference evidence="1 2" key="1">
    <citation type="journal article" date="2013" name="Nat. Genet.">
        <title>The high-quality draft genome of peach (Prunus persica) identifies unique patterns of genetic diversity, domestication and genome evolution.</title>
        <authorList>
            <consortium name="International Peach Genome Initiative"/>
            <person name="Verde I."/>
            <person name="Abbott A.G."/>
            <person name="Scalabrin S."/>
            <person name="Jung S."/>
            <person name="Shu S."/>
            <person name="Marroni F."/>
            <person name="Zhebentyayeva T."/>
            <person name="Dettori M.T."/>
            <person name="Grimwood J."/>
            <person name="Cattonaro F."/>
            <person name="Zuccolo A."/>
            <person name="Rossini L."/>
            <person name="Jenkins J."/>
            <person name="Vendramin E."/>
            <person name="Meisel L.A."/>
            <person name="Decroocq V."/>
            <person name="Sosinski B."/>
            <person name="Prochnik S."/>
            <person name="Mitros T."/>
            <person name="Policriti A."/>
            <person name="Cipriani G."/>
            <person name="Dondini L."/>
            <person name="Ficklin S."/>
            <person name="Goodstein D.M."/>
            <person name="Xuan P."/>
            <person name="Del Fabbro C."/>
            <person name="Aramini V."/>
            <person name="Copetti D."/>
            <person name="Gonzalez S."/>
            <person name="Horner D.S."/>
            <person name="Falchi R."/>
            <person name="Lucas S."/>
            <person name="Mica E."/>
            <person name="Maldonado J."/>
            <person name="Lazzari B."/>
            <person name="Bielenberg D."/>
            <person name="Pirona R."/>
            <person name="Miculan M."/>
            <person name="Barakat A."/>
            <person name="Testolin R."/>
            <person name="Stella A."/>
            <person name="Tartarini S."/>
            <person name="Tonutti P."/>
            <person name="Arus P."/>
            <person name="Orellana A."/>
            <person name="Wells C."/>
            <person name="Main D."/>
            <person name="Vizzotto G."/>
            <person name="Silva H."/>
            <person name="Salamini F."/>
            <person name="Schmutz J."/>
            <person name="Morgante M."/>
            <person name="Rokhsar D.S."/>
        </authorList>
    </citation>
    <scope>NUCLEOTIDE SEQUENCE [LARGE SCALE GENOMIC DNA]</scope>
    <source>
        <strain evidence="2">cv. Nemared</strain>
    </source>
</reference>